<gene>
    <name evidence="2" type="ORF">Q9295_08680</name>
</gene>
<name>A0ABU0VXG6_9RHOB</name>
<evidence type="ECO:0000256" key="1">
    <source>
        <dbReference type="SAM" id="MobiDB-lite"/>
    </source>
</evidence>
<proteinExistence type="predicted"/>
<feature type="region of interest" description="Disordered" evidence="1">
    <location>
        <begin position="1"/>
        <end position="28"/>
    </location>
</feature>
<organism evidence="2 3">
    <name type="scientific">Pseudogemmobacter lacusdianii</name>
    <dbReference type="NCBI Taxonomy" id="3069608"/>
    <lineage>
        <taxon>Bacteria</taxon>
        <taxon>Pseudomonadati</taxon>
        <taxon>Pseudomonadota</taxon>
        <taxon>Alphaproteobacteria</taxon>
        <taxon>Rhodobacterales</taxon>
        <taxon>Paracoccaceae</taxon>
        <taxon>Pseudogemmobacter</taxon>
    </lineage>
</organism>
<evidence type="ECO:0000313" key="3">
    <source>
        <dbReference type="Proteomes" id="UP001239680"/>
    </source>
</evidence>
<dbReference type="GO" id="GO:0016757">
    <property type="term" value="F:glycosyltransferase activity"/>
    <property type="evidence" value="ECO:0007669"/>
    <property type="project" value="UniProtKB-KW"/>
</dbReference>
<comment type="caution">
    <text evidence="2">The sequence shown here is derived from an EMBL/GenBank/DDBJ whole genome shotgun (WGS) entry which is preliminary data.</text>
</comment>
<feature type="compositionally biased region" description="Low complexity" evidence="1">
    <location>
        <begin position="1"/>
        <end position="16"/>
    </location>
</feature>
<dbReference type="Proteomes" id="UP001239680">
    <property type="component" value="Unassembled WGS sequence"/>
</dbReference>
<dbReference type="EMBL" id="JAVDBT010000007">
    <property type="protein sequence ID" value="MDQ2066446.1"/>
    <property type="molecule type" value="Genomic_DNA"/>
</dbReference>
<evidence type="ECO:0000313" key="2">
    <source>
        <dbReference type="EMBL" id="MDQ2066446.1"/>
    </source>
</evidence>
<sequence length="331" mass="36719">MTAPQAKPSANAASRRAAAKQKPSEAGTWGVVSTVKAPAEQIAAFVAYHLNLGAAQIWLYFDDPKDPALPRFANLPLVTATPCDEAHWQHLKGRPDRHQNRQAKNARAAYRDCHLAWLAHIDVDEFLHRARPESETISDILASLPPEQATLRVEPFEAMHEPSLPDDIFTARQFRGALKPRHAHLRGPVLGPYAQILPQAHLSHSNGKSFFRTGVAGLQLRLHSAFFKGERLAAPPFDRRLQLLHFHAQDRAAWLAALPFRLTRGAYQYHPELQAHLQAASPEGIVSFYDHTQRLTPELAALLAEEGRLIEGRLNLRAAVAALPGFDADPK</sequence>
<keyword evidence="2" id="KW-0808">Transferase</keyword>
<keyword evidence="2" id="KW-0328">Glycosyltransferase</keyword>
<dbReference type="Pfam" id="PF13704">
    <property type="entry name" value="Glyco_tranf_2_4"/>
    <property type="match status" value="1"/>
</dbReference>
<dbReference type="EC" id="2.4.-.-" evidence="2"/>
<protein>
    <submittedName>
        <fullName evidence="2">Glycosyltransferase family 2 protein</fullName>
        <ecNumber evidence="2">2.4.-.-</ecNumber>
    </submittedName>
</protein>
<accession>A0ABU0VXG6</accession>
<keyword evidence="3" id="KW-1185">Reference proteome</keyword>
<dbReference type="RefSeq" id="WP_306680145.1">
    <property type="nucleotide sequence ID" value="NZ_JAVDBT010000007.1"/>
</dbReference>
<reference evidence="2 3" key="1">
    <citation type="submission" date="2023-08" db="EMBL/GenBank/DDBJ databases">
        <title>Characterization of two Paracoccaceae strains isolated from Phycosphere and proposal of Xinfangfangia lacusdiani sp. nov.</title>
        <authorList>
            <person name="Deng Y."/>
            <person name="Zhang Y.Q."/>
        </authorList>
    </citation>
    <scope>NUCLEOTIDE SEQUENCE [LARGE SCALE GENOMIC DNA]</scope>
    <source>
        <strain evidence="2 3">CPCC 101601</strain>
    </source>
</reference>